<dbReference type="eggNOG" id="COG0074">
    <property type="taxonomic scope" value="Bacteria"/>
</dbReference>
<evidence type="ECO:0000256" key="3">
    <source>
        <dbReference type="ARBA" id="ARBA00022598"/>
    </source>
</evidence>
<evidence type="ECO:0000313" key="12">
    <source>
        <dbReference type="EMBL" id="AAZ96759.1"/>
    </source>
</evidence>
<evidence type="ECO:0000256" key="1">
    <source>
        <dbReference type="ARBA" id="ARBA00005064"/>
    </source>
</evidence>
<keyword evidence="13" id="KW-1185">Reference proteome</keyword>
<evidence type="ECO:0000256" key="8">
    <source>
        <dbReference type="PIRSR" id="PIRSR001553-1"/>
    </source>
</evidence>
<dbReference type="FunFam" id="3.40.50.261:FF:000002">
    <property type="entry name" value="Succinate--CoA ligase [ADP-forming] subunit alpha"/>
    <property type="match status" value="1"/>
</dbReference>
<evidence type="ECO:0000256" key="7">
    <source>
        <dbReference type="HAMAP-Rule" id="MF_01988"/>
    </source>
</evidence>
<dbReference type="OrthoDB" id="9807196at2"/>
<comment type="subunit">
    <text evidence="7 10">Heterotetramer of two alpha and two beta subunits.</text>
</comment>
<dbReference type="Gene3D" id="3.40.50.261">
    <property type="entry name" value="Succinyl-CoA synthetase domains"/>
    <property type="match status" value="1"/>
</dbReference>
<evidence type="ECO:0000256" key="2">
    <source>
        <dbReference type="ARBA" id="ARBA00022532"/>
    </source>
</evidence>
<dbReference type="AlphaFoldDB" id="Q3SKM0"/>
<dbReference type="Pfam" id="PF02629">
    <property type="entry name" value="CoA_binding"/>
    <property type="match status" value="1"/>
</dbReference>
<feature type="active site" description="Tele-phosphohistidine intermediate" evidence="7 8">
    <location>
        <position position="253"/>
    </location>
</feature>
<sequence length="297" mass="30430">MSILVDKDTKVICQGFTGKQGSFHSEQAIAYGTRMVGGVTPGKGGQTHLNLPVFNTVRDAVRETGAQATMIYVPAAFAADSILEAADAGIEVIVCITEGIPVLDMLQVKTALNVKAALKANGAKLIGPNCPGIITSGECKIGIMPGVIHQKGRIGIVSRSGTLTYEAVHQTTQLGLGQSTCVGIGGDPIKGLDFIDCLEMFEADPQTEAVILVGEIGGSSEEEAAEYIHTRMKKPVAAYIAGRTAPKGKRMGHAGAIIAGGAGTADAKIRALEAAGVVVAQSPAGLGEAVQLALGAR</sequence>
<evidence type="ECO:0000259" key="11">
    <source>
        <dbReference type="SMART" id="SM00881"/>
    </source>
</evidence>
<dbReference type="InterPro" id="IPR036291">
    <property type="entry name" value="NAD(P)-bd_dom_sf"/>
</dbReference>
<dbReference type="InterPro" id="IPR005811">
    <property type="entry name" value="SUCC_ACL_C"/>
</dbReference>
<dbReference type="SMART" id="SM00881">
    <property type="entry name" value="CoA_binding"/>
    <property type="match status" value="1"/>
</dbReference>
<dbReference type="PIRSF" id="PIRSF001553">
    <property type="entry name" value="SucCS_alpha"/>
    <property type="match status" value="1"/>
</dbReference>
<feature type="binding site" evidence="7">
    <location>
        <begin position="96"/>
        <end position="98"/>
    </location>
    <ligand>
        <name>CoA</name>
        <dbReference type="ChEBI" id="CHEBI:57287"/>
    </ligand>
</feature>
<reference evidence="12 13" key="1">
    <citation type="journal article" date="2006" name="J. Bacteriol.">
        <title>The genome sequence of the obligately chemolithoautotrophic, facultatively anaerobic bacterium Thiobacillus denitrificans.</title>
        <authorList>
            <person name="Beller H.R."/>
            <person name="Chain P.S."/>
            <person name="Letain T.E."/>
            <person name="Chakicherla A."/>
            <person name="Larimer F.W."/>
            <person name="Richardson P.M."/>
            <person name="Coleman M.A."/>
            <person name="Wood A.P."/>
            <person name="Kelly D.P."/>
        </authorList>
    </citation>
    <scope>NUCLEOTIDE SEQUENCE [LARGE SCALE GENOMIC DNA]</scope>
    <source>
        <strain evidence="12 13">ATCC 25259</strain>
    </source>
</reference>
<dbReference type="UniPathway" id="UPA00223">
    <property type="reaction ID" value="UER00999"/>
</dbReference>
<evidence type="ECO:0000256" key="10">
    <source>
        <dbReference type="RuleBase" id="RU000699"/>
    </source>
</evidence>
<dbReference type="InterPro" id="IPR003781">
    <property type="entry name" value="CoA-bd"/>
</dbReference>
<feature type="binding site" evidence="7">
    <location>
        <position position="43"/>
    </location>
    <ligand>
        <name>CoA</name>
        <dbReference type="ChEBI" id="CHEBI:57287"/>
    </ligand>
</feature>
<feature type="domain" description="CoA-binding" evidence="11">
    <location>
        <begin position="4"/>
        <end position="100"/>
    </location>
</feature>
<dbReference type="GO" id="GO:0000166">
    <property type="term" value="F:nucleotide binding"/>
    <property type="evidence" value="ECO:0007669"/>
    <property type="project" value="UniProtKB-KW"/>
</dbReference>
<accession>Q3SKM0</accession>
<dbReference type="GO" id="GO:0009361">
    <property type="term" value="C:succinate-CoA ligase complex (ADP-forming)"/>
    <property type="evidence" value="ECO:0007669"/>
    <property type="project" value="TreeGrafter"/>
</dbReference>
<dbReference type="Pfam" id="PF00549">
    <property type="entry name" value="Ligase_CoA"/>
    <property type="match status" value="1"/>
</dbReference>
<evidence type="ECO:0000256" key="6">
    <source>
        <dbReference type="ARBA" id="ARBA00052891"/>
    </source>
</evidence>
<comment type="catalytic activity">
    <reaction evidence="5">
        <text>succinate + ATP + CoA = succinyl-CoA + ADP + phosphate</text>
        <dbReference type="Rhea" id="RHEA:17661"/>
        <dbReference type="ChEBI" id="CHEBI:30031"/>
        <dbReference type="ChEBI" id="CHEBI:30616"/>
        <dbReference type="ChEBI" id="CHEBI:43474"/>
        <dbReference type="ChEBI" id="CHEBI:57287"/>
        <dbReference type="ChEBI" id="CHEBI:57292"/>
        <dbReference type="ChEBI" id="CHEBI:456216"/>
        <dbReference type="EC" id="6.2.1.5"/>
    </reaction>
    <physiologicalReaction direction="right-to-left" evidence="5">
        <dbReference type="Rhea" id="RHEA:17663"/>
    </physiologicalReaction>
</comment>
<keyword evidence="4 7" id="KW-0547">Nucleotide-binding</keyword>
<keyword evidence="2 7" id="KW-0816">Tricarboxylic acid cycle</keyword>
<dbReference type="NCBIfam" id="TIGR01019">
    <property type="entry name" value="sucCoAalpha"/>
    <property type="match status" value="1"/>
</dbReference>
<keyword evidence="3 7" id="KW-0436">Ligase</keyword>
<evidence type="ECO:0000256" key="5">
    <source>
        <dbReference type="ARBA" id="ARBA00050563"/>
    </source>
</evidence>
<feature type="binding site" evidence="7">
    <location>
        <begin position="17"/>
        <end position="20"/>
    </location>
    <ligand>
        <name>CoA</name>
        <dbReference type="ChEBI" id="CHEBI:57287"/>
    </ligand>
</feature>
<dbReference type="SUPFAM" id="SSF51735">
    <property type="entry name" value="NAD(P)-binding Rossmann-fold domains"/>
    <property type="match status" value="1"/>
</dbReference>
<comment type="pathway">
    <text evidence="1 7 10">Carbohydrate metabolism; tricarboxylic acid cycle; succinate from succinyl-CoA (ligase route): step 1/1.</text>
</comment>
<dbReference type="FunFam" id="3.40.50.720:FF:000002">
    <property type="entry name" value="Succinate--CoA ligase [ADP-forming] subunit alpha"/>
    <property type="match status" value="1"/>
</dbReference>
<dbReference type="InterPro" id="IPR005810">
    <property type="entry name" value="CoA_lig_alpha"/>
</dbReference>
<evidence type="ECO:0000313" key="13">
    <source>
        <dbReference type="Proteomes" id="UP000008291"/>
    </source>
</evidence>
<dbReference type="STRING" id="292415.Tbd_0806"/>
<dbReference type="RefSeq" id="WP_011311318.1">
    <property type="nucleotide sequence ID" value="NC_007404.1"/>
</dbReference>
<feature type="binding site" evidence="7">
    <location>
        <position position="165"/>
    </location>
    <ligand>
        <name>substrate</name>
        <note>ligand shared with subunit beta</note>
    </ligand>
</feature>
<protein>
    <recommendedName>
        <fullName evidence="7">Succinate--CoA ligase [ADP-forming] subunit alpha</fullName>
        <ecNumber evidence="7">6.2.1.5</ecNumber>
    </recommendedName>
    <alternativeName>
        <fullName evidence="7">Succinyl-CoA synthetase subunit alpha</fullName>
        <shortName evidence="7">SCS-alpha</shortName>
    </alternativeName>
</protein>
<dbReference type="HOGENOM" id="CLU_052104_0_0_4"/>
<dbReference type="HAMAP" id="MF_01988">
    <property type="entry name" value="Succ_CoA_alpha"/>
    <property type="match status" value="1"/>
</dbReference>
<dbReference type="Proteomes" id="UP000008291">
    <property type="component" value="Chromosome"/>
</dbReference>
<dbReference type="PANTHER" id="PTHR11117">
    <property type="entry name" value="SUCCINYL-COA LIGASE SUBUNIT ALPHA"/>
    <property type="match status" value="1"/>
</dbReference>
<dbReference type="NCBIfam" id="NF004230">
    <property type="entry name" value="PRK05678.1"/>
    <property type="match status" value="1"/>
</dbReference>
<proteinExistence type="inferred from homology"/>
<dbReference type="PRINTS" id="PR01798">
    <property type="entry name" value="SCOASYNTHASE"/>
</dbReference>
<dbReference type="EC" id="6.2.1.5" evidence="7"/>
<dbReference type="GO" id="GO:0006099">
    <property type="term" value="P:tricarboxylic acid cycle"/>
    <property type="evidence" value="ECO:0007669"/>
    <property type="project" value="UniProtKB-UniRule"/>
</dbReference>
<dbReference type="GO" id="GO:0004775">
    <property type="term" value="F:succinate-CoA ligase (ADP-forming) activity"/>
    <property type="evidence" value="ECO:0007669"/>
    <property type="project" value="UniProtKB-UniRule"/>
</dbReference>
<evidence type="ECO:0000256" key="9">
    <source>
        <dbReference type="RuleBase" id="RU000677"/>
    </source>
</evidence>
<dbReference type="PROSITE" id="PS01216">
    <property type="entry name" value="SUCCINYL_COA_LIG_1"/>
    <property type="match status" value="1"/>
</dbReference>
<dbReference type="KEGG" id="tbd:Tbd_0806"/>
<dbReference type="EMBL" id="CP000116">
    <property type="protein sequence ID" value="AAZ96759.1"/>
    <property type="molecule type" value="Genomic_DNA"/>
</dbReference>
<name>Q3SKM0_THIDA</name>
<dbReference type="InterPro" id="IPR017440">
    <property type="entry name" value="Cit_synth/succinyl-CoA_lig_AS"/>
</dbReference>
<evidence type="ECO:0000256" key="4">
    <source>
        <dbReference type="ARBA" id="ARBA00022741"/>
    </source>
</evidence>
<dbReference type="PROSITE" id="PS00399">
    <property type="entry name" value="SUCCINYL_COA_LIG_2"/>
    <property type="match status" value="1"/>
</dbReference>
<dbReference type="InterPro" id="IPR033847">
    <property type="entry name" value="Citrt_syn/SCS-alpha_CS"/>
</dbReference>
<organism evidence="12 13">
    <name type="scientific">Thiobacillus denitrificans (strain ATCC 25259 / T1)</name>
    <dbReference type="NCBI Taxonomy" id="292415"/>
    <lineage>
        <taxon>Bacteria</taxon>
        <taxon>Pseudomonadati</taxon>
        <taxon>Pseudomonadota</taxon>
        <taxon>Betaproteobacteria</taxon>
        <taxon>Nitrosomonadales</taxon>
        <taxon>Thiobacillaceae</taxon>
        <taxon>Thiobacillus</taxon>
    </lineage>
</organism>
<comment type="catalytic activity">
    <reaction evidence="6">
        <text>GTP + succinate + CoA = succinyl-CoA + GDP + phosphate</text>
        <dbReference type="Rhea" id="RHEA:22120"/>
        <dbReference type="ChEBI" id="CHEBI:30031"/>
        <dbReference type="ChEBI" id="CHEBI:37565"/>
        <dbReference type="ChEBI" id="CHEBI:43474"/>
        <dbReference type="ChEBI" id="CHEBI:57287"/>
        <dbReference type="ChEBI" id="CHEBI:57292"/>
        <dbReference type="ChEBI" id="CHEBI:58189"/>
    </reaction>
    <physiologicalReaction direction="right-to-left" evidence="6">
        <dbReference type="Rhea" id="RHEA:22122"/>
    </physiologicalReaction>
</comment>
<dbReference type="PANTHER" id="PTHR11117:SF2">
    <property type="entry name" value="SUCCINATE--COA LIGASE [ADP_GDP-FORMING] SUBUNIT ALPHA, MITOCHONDRIAL"/>
    <property type="match status" value="1"/>
</dbReference>
<dbReference type="GO" id="GO:0004776">
    <property type="term" value="F:succinate-CoA ligase (GDP-forming) activity"/>
    <property type="evidence" value="ECO:0007669"/>
    <property type="project" value="TreeGrafter"/>
</dbReference>
<dbReference type="Gene3D" id="3.40.50.720">
    <property type="entry name" value="NAD(P)-binding Rossmann-like Domain"/>
    <property type="match status" value="1"/>
</dbReference>
<dbReference type="SUPFAM" id="SSF52210">
    <property type="entry name" value="Succinyl-CoA synthetase domains"/>
    <property type="match status" value="1"/>
</dbReference>
<comment type="function">
    <text evidence="7 10">Succinyl-CoA synthetase functions in the citric acid cycle (TCA), coupling the hydrolysis of succinyl-CoA to the synthesis of either ATP or GTP and thus represents the only step of substrate-level phosphorylation in the TCA. The alpha subunit of the enzyme binds the substrates coenzyme A and phosphate, while succinate binding and nucleotide specificity is provided by the beta subunit.</text>
</comment>
<comment type="similarity">
    <text evidence="7 9">Belongs to the succinate/malate CoA ligase alpha subunit family.</text>
</comment>
<gene>
    <name evidence="7" type="primary">sucD</name>
    <name evidence="12" type="ordered locus">Tbd_0806</name>
</gene>
<dbReference type="InterPro" id="IPR016102">
    <property type="entry name" value="Succinyl-CoA_synth-like"/>
</dbReference>